<evidence type="ECO:0000259" key="15">
    <source>
        <dbReference type="PROSITE" id="PS51285"/>
    </source>
</evidence>
<evidence type="ECO:0000256" key="8">
    <source>
        <dbReference type="ARBA" id="ARBA00022840"/>
    </source>
</evidence>
<evidence type="ECO:0000256" key="7">
    <source>
        <dbReference type="ARBA" id="ARBA00022777"/>
    </source>
</evidence>
<dbReference type="GO" id="GO:0005737">
    <property type="term" value="C:cytoplasm"/>
    <property type="evidence" value="ECO:0007669"/>
    <property type="project" value="TreeGrafter"/>
</dbReference>
<dbReference type="PROSITE" id="PS00107">
    <property type="entry name" value="PROTEIN_KINASE_ATP"/>
    <property type="match status" value="1"/>
</dbReference>
<evidence type="ECO:0000256" key="2">
    <source>
        <dbReference type="ARBA" id="ARBA00009793"/>
    </source>
</evidence>
<accession>A0A914HW30</accession>
<dbReference type="SUPFAM" id="SSF56112">
    <property type="entry name" value="Protein kinase-like (PK-like)"/>
    <property type="match status" value="1"/>
</dbReference>
<evidence type="ECO:0000313" key="16">
    <source>
        <dbReference type="Proteomes" id="UP000887572"/>
    </source>
</evidence>
<feature type="domain" description="RGS" evidence="14">
    <location>
        <begin position="74"/>
        <end position="224"/>
    </location>
</feature>
<reference evidence="17" key="1">
    <citation type="submission" date="2022-11" db="UniProtKB">
        <authorList>
            <consortium name="WormBaseParasite"/>
        </authorList>
    </citation>
    <scope>IDENTIFICATION</scope>
</reference>
<dbReference type="GO" id="GO:0007165">
    <property type="term" value="P:signal transduction"/>
    <property type="evidence" value="ECO:0007669"/>
    <property type="project" value="InterPro"/>
</dbReference>
<evidence type="ECO:0000256" key="11">
    <source>
        <dbReference type="RuleBase" id="RU000308"/>
    </source>
</evidence>
<dbReference type="Gene3D" id="1.10.510.10">
    <property type="entry name" value="Transferase(Phosphotransferase) domain 1"/>
    <property type="match status" value="1"/>
</dbReference>
<dbReference type="InterPro" id="IPR044926">
    <property type="entry name" value="RGS_subdomain_2"/>
</dbReference>
<dbReference type="GO" id="GO:0004703">
    <property type="term" value="F:G protein-coupled receptor kinase activity"/>
    <property type="evidence" value="ECO:0007669"/>
    <property type="project" value="UniProtKB-EC"/>
</dbReference>
<keyword evidence="8 10" id="KW-0067">ATP-binding</keyword>
<dbReference type="GO" id="GO:0009966">
    <property type="term" value="P:regulation of signal transduction"/>
    <property type="evidence" value="ECO:0007669"/>
    <property type="project" value="TreeGrafter"/>
</dbReference>
<dbReference type="PROSITE" id="PS00108">
    <property type="entry name" value="PROTEIN_KINASE_ST"/>
    <property type="match status" value="1"/>
</dbReference>
<evidence type="ECO:0000256" key="5">
    <source>
        <dbReference type="ARBA" id="ARBA00022679"/>
    </source>
</evidence>
<dbReference type="PROSITE" id="PS50132">
    <property type="entry name" value="RGS"/>
    <property type="match status" value="1"/>
</dbReference>
<sequence length="779" mass="88596">MEIENIVSRFCLRSVSNCLLPIWVANTVYIKARTGGQRKGKSKKWRQYLQFPHYTQCMHLKGEIDLSYSFIVEKQPIGRLLFKQYCEETDLVELGKCWRFLERVEEYETSDNDLDQRRKLAQTVIGLFSEKLESEREAGEGLLNGETPTSSNAVGISPNATTHNNKFLHDSFVQKCIKIATEATNGALEPSETMFAPLAKEVRSFLTSGPFKRFLETMYFYRYLQWKWLERRPVDKQTFRLYRILGKGGFGEVCACQVRASGKMYALKKLEKKRVKKRHAESLSLNEKQILQRVNSPFVVSLAYAYETKDALCLVLTLMNGGDLKFHLYTLSPGGFDERRVQFYAAEITLGLQHLHRERIVYRDLKPENILLDDYGHVRISDLGLAVELKDNEPIKGRVGTVGYMAPEIVKNERYAYGVDWWGLGCLIYEMIEGKAPFRQRKEKVKRDEVERRVREDTEKYSDKFTEASRTLCRGLLHKEPTLRLGCRRVGRPEDGAEELKAHAFFTQPDQKTGREPIPWRKMEAGKLTPPFCPDPHSVYAKDVLDIEQFSTVKGVRLDATDNSFYDKFNTGSVSIPWQNEMIETECFQDLNVFYANGMIVPDLRPDGGLASAHLRAQQQSRMGGFFQKLFRRKGRSNSVFNTATTSELVVSSAETRPCTSGKQSAKGMACCNLCKSAHNLRPCNSFAEIAEGEGGRRKSSTSSGGLEEEERAAEGSQPVIKVKQDIDGEKHEEEKGRGDEPIKGGKGLGGKKTDQHSLEWLNMRAEDRGATAMELVIK</sequence>
<dbReference type="FunFam" id="1.10.510.10:FF:000074">
    <property type="entry name" value="G protein-coupled receptor kinase"/>
    <property type="match status" value="1"/>
</dbReference>
<keyword evidence="3 11" id="KW-0723">Serine/threonine-protein kinase</keyword>
<dbReference type="Gene3D" id="1.10.167.10">
    <property type="entry name" value="Regulator of G-protein Signalling 4, domain 2"/>
    <property type="match status" value="1"/>
</dbReference>
<dbReference type="SMART" id="SM00315">
    <property type="entry name" value="RGS"/>
    <property type="match status" value="1"/>
</dbReference>
<dbReference type="PANTHER" id="PTHR24355">
    <property type="entry name" value="G PROTEIN-COUPLED RECEPTOR KINASE/RIBOSOMAL PROTEIN S6 KINASE"/>
    <property type="match status" value="1"/>
</dbReference>
<keyword evidence="16" id="KW-1185">Reference proteome</keyword>
<dbReference type="PANTHER" id="PTHR24355:SF28">
    <property type="entry name" value="G PROTEIN-COUPLED RECEPTOR KINASE 2"/>
    <property type="match status" value="1"/>
</dbReference>
<feature type="region of interest" description="Disordered" evidence="12">
    <location>
        <begin position="692"/>
        <end position="756"/>
    </location>
</feature>
<keyword evidence="7 11" id="KW-0418">Kinase</keyword>
<dbReference type="Pfam" id="PF00069">
    <property type="entry name" value="Pkinase"/>
    <property type="match status" value="1"/>
</dbReference>
<dbReference type="InterPro" id="IPR000719">
    <property type="entry name" value="Prot_kinase_dom"/>
</dbReference>
<evidence type="ECO:0000313" key="17">
    <source>
        <dbReference type="WBParaSite" id="Gr19_v10_g5203.t1"/>
    </source>
</evidence>
<dbReference type="EC" id="2.7.11.-" evidence="11"/>
<dbReference type="SMART" id="SM00220">
    <property type="entry name" value="S_TKc"/>
    <property type="match status" value="1"/>
</dbReference>
<keyword evidence="6 10" id="KW-0547">Nucleotide-binding</keyword>
<evidence type="ECO:0000256" key="6">
    <source>
        <dbReference type="ARBA" id="ARBA00022741"/>
    </source>
</evidence>
<evidence type="ECO:0000259" key="14">
    <source>
        <dbReference type="PROSITE" id="PS50132"/>
    </source>
</evidence>
<dbReference type="InterPro" id="IPR000961">
    <property type="entry name" value="AGC-kinase_C"/>
</dbReference>
<dbReference type="PROSITE" id="PS51285">
    <property type="entry name" value="AGC_KINASE_CTER"/>
    <property type="match status" value="1"/>
</dbReference>
<comment type="similarity">
    <text evidence="2 11">Belongs to the protein kinase superfamily. AGC Ser/Thr protein kinase family. GPRK subfamily.</text>
</comment>
<dbReference type="PROSITE" id="PS50011">
    <property type="entry name" value="PROTEIN_KINASE_DOM"/>
    <property type="match status" value="1"/>
</dbReference>
<dbReference type="InterPro" id="IPR000239">
    <property type="entry name" value="GPCR_kinase"/>
</dbReference>
<dbReference type="InterPro" id="IPR036305">
    <property type="entry name" value="RGS_sf"/>
</dbReference>
<evidence type="ECO:0000256" key="1">
    <source>
        <dbReference type="ARBA" id="ARBA00001256"/>
    </source>
</evidence>
<dbReference type="Proteomes" id="UP000887572">
    <property type="component" value="Unplaced"/>
</dbReference>
<dbReference type="InterPro" id="IPR017441">
    <property type="entry name" value="Protein_kinase_ATP_BS"/>
</dbReference>
<dbReference type="InterPro" id="IPR016137">
    <property type="entry name" value="RGS"/>
</dbReference>
<dbReference type="GO" id="GO:0005524">
    <property type="term" value="F:ATP binding"/>
    <property type="evidence" value="ECO:0007669"/>
    <property type="project" value="UniProtKB-UniRule"/>
</dbReference>
<dbReference type="SUPFAM" id="SSF48097">
    <property type="entry name" value="Regulator of G-protein signaling, RGS"/>
    <property type="match status" value="1"/>
</dbReference>
<evidence type="ECO:0000256" key="3">
    <source>
        <dbReference type="ARBA" id="ARBA00022527"/>
    </source>
</evidence>
<dbReference type="WBParaSite" id="Gr19_v10_g5203.t1">
    <property type="protein sequence ID" value="Gr19_v10_g5203.t1"/>
    <property type="gene ID" value="Gr19_v10_g5203"/>
</dbReference>
<evidence type="ECO:0000256" key="9">
    <source>
        <dbReference type="PIRSR" id="PIRSR600239-51"/>
    </source>
</evidence>
<dbReference type="SMART" id="SM00133">
    <property type="entry name" value="S_TK_X"/>
    <property type="match status" value="1"/>
</dbReference>
<dbReference type="Gene3D" id="3.30.200.20">
    <property type="entry name" value="Phosphorylase Kinase, domain 1"/>
    <property type="match status" value="1"/>
</dbReference>
<dbReference type="CDD" id="cd05605">
    <property type="entry name" value="STKc_GRK4_like"/>
    <property type="match status" value="1"/>
</dbReference>
<organism evidence="16 17">
    <name type="scientific">Globodera rostochiensis</name>
    <name type="common">Golden nematode worm</name>
    <name type="synonym">Heterodera rostochiensis</name>
    <dbReference type="NCBI Taxonomy" id="31243"/>
    <lineage>
        <taxon>Eukaryota</taxon>
        <taxon>Metazoa</taxon>
        <taxon>Ecdysozoa</taxon>
        <taxon>Nematoda</taxon>
        <taxon>Chromadorea</taxon>
        <taxon>Rhabditida</taxon>
        <taxon>Tylenchina</taxon>
        <taxon>Tylenchomorpha</taxon>
        <taxon>Tylenchoidea</taxon>
        <taxon>Heteroderidae</taxon>
        <taxon>Heteroderinae</taxon>
        <taxon>Globodera</taxon>
    </lineage>
</organism>
<name>A0A914HW30_GLORO</name>
<feature type="binding site" evidence="10">
    <location>
        <position position="277"/>
    </location>
    <ligand>
        <name>ATP</name>
        <dbReference type="ChEBI" id="CHEBI:30616"/>
    </ligand>
</feature>
<feature type="active site" description="Proton acceptor" evidence="9">
    <location>
        <position position="364"/>
    </location>
</feature>
<keyword evidence="5 11" id="KW-0808">Transferase</keyword>
<protein>
    <recommendedName>
        <fullName evidence="11">G protein-coupled receptor kinase</fullName>
        <ecNumber evidence="11">2.7.11.-</ecNumber>
    </recommendedName>
</protein>
<dbReference type="InterPro" id="IPR008271">
    <property type="entry name" value="Ser/Thr_kinase_AS"/>
</dbReference>
<proteinExistence type="inferred from homology"/>
<keyword evidence="4" id="KW-0597">Phosphoprotein</keyword>
<comment type="catalytic activity">
    <reaction evidence="1">
        <text>[G-protein-coupled receptor] + ATP = [G-protein-coupled receptor]-phosphate + ADP + H(+)</text>
        <dbReference type="Rhea" id="RHEA:12008"/>
        <dbReference type="Rhea" id="RHEA-COMP:11260"/>
        <dbReference type="Rhea" id="RHEA-COMP:11261"/>
        <dbReference type="ChEBI" id="CHEBI:15378"/>
        <dbReference type="ChEBI" id="CHEBI:30616"/>
        <dbReference type="ChEBI" id="CHEBI:43176"/>
        <dbReference type="ChEBI" id="CHEBI:68546"/>
        <dbReference type="ChEBI" id="CHEBI:456216"/>
        <dbReference type="EC" id="2.7.11.16"/>
    </reaction>
</comment>
<dbReference type="InterPro" id="IPR011009">
    <property type="entry name" value="Kinase-like_dom_sf"/>
</dbReference>
<feature type="domain" description="Protein kinase" evidence="13">
    <location>
        <begin position="239"/>
        <end position="506"/>
    </location>
</feature>
<dbReference type="AlphaFoldDB" id="A0A914HW30"/>
<evidence type="ECO:0000256" key="12">
    <source>
        <dbReference type="SAM" id="MobiDB-lite"/>
    </source>
</evidence>
<evidence type="ECO:0000256" key="4">
    <source>
        <dbReference type="ARBA" id="ARBA00022553"/>
    </source>
</evidence>
<evidence type="ECO:0000256" key="10">
    <source>
        <dbReference type="PROSITE-ProRule" id="PRU10141"/>
    </source>
</evidence>
<feature type="compositionally biased region" description="Basic and acidic residues" evidence="12">
    <location>
        <begin position="723"/>
        <end position="744"/>
    </location>
</feature>
<feature type="domain" description="AGC-kinase C-terminal" evidence="15">
    <location>
        <begin position="516"/>
        <end position="581"/>
    </location>
</feature>
<dbReference type="PRINTS" id="PR00717">
    <property type="entry name" value="GPCRKINASE"/>
</dbReference>
<evidence type="ECO:0000259" key="13">
    <source>
        <dbReference type="PROSITE" id="PS50011"/>
    </source>
</evidence>